<dbReference type="PANTHER" id="PTHR35004">
    <property type="entry name" value="TRANSPOSASE RV3428C-RELATED"/>
    <property type="match status" value="1"/>
</dbReference>
<dbReference type="AlphaFoldDB" id="A0A3S4R049"/>
<evidence type="ECO:0000256" key="1">
    <source>
        <dbReference type="ARBA" id="ARBA00009277"/>
    </source>
</evidence>
<dbReference type="RefSeq" id="WP_126329765.1">
    <property type="nucleotide sequence ID" value="NZ_LR134343.1"/>
</dbReference>
<dbReference type="Proteomes" id="UP000274100">
    <property type="component" value="Chromosome"/>
</dbReference>
<dbReference type="OrthoDB" id="2065409at2"/>
<evidence type="ECO:0000313" key="3">
    <source>
        <dbReference type="EMBL" id="VEG12509.1"/>
    </source>
</evidence>
<gene>
    <name evidence="3" type="ORF">NCTC10297_00436</name>
    <name evidence="4" type="ORF">NCTC10297_01298</name>
</gene>
<proteinExistence type="inferred from homology"/>
<dbReference type="InterPro" id="IPR001584">
    <property type="entry name" value="Integrase_cat-core"/>
</dbReference>
<dbReference type="EMBL" id="LR134343">
    <property type="protein sequence ID" value="VEG12509.1"/>
    <property type="molecule type" value="Genomic_DNA"/>
</dbReference>
<feature type="domain" description="Integrase catalytic" evidence="2">
    <location>
        <begin position="127"/>
        <end position="312"/>
    </location>
</feature>
<dbReference type="Gene3D" id="3.30.420.10">
    <property type="entry name" value="Ribonuclease H-like superfamily/Ribonuclease H"/>
    <property type="match status" value="1"/>
</dbReference>
<dbReference type="EMBL" id="LR134343">
    <property type="protein sequence ID" value="VEG13335.1"/>
    <property type="molecule type" value="Genomic_DNA"/>
</dbReference>
<comment type="similarity">
    <text evidence="1">Belongs to the transposase IS21/IS408/IS1162 family.</text>
</comment>
<evidence type="ECO:0000313" key="5">
    <source>
        <dbReference type="Proteomes" id="UP000274100"/>
    </source>
</evidence>
<dbReference type="InterPro" id="IPR012337">
    <property type="entry name" value="RNaseH-like_sf"/>
</dbReference>
<dbReference type="GO" id="GO:0015074">
    <property type="term" value="P:DNA integration"/>
    <property type="evidence" value="ECO:0007669"/>
    <property type="project" value="InterPro"/>
</dbReference>
<dbReference type="Pfam" id="PF00665">
    <property type="entry name" value="rve"/>
    <property type="match status" value="1"/>
</dbReference>
<dbReference type="InterPro" id="IPR054353">
    <property type="entry name" value="IstA-like_C"/>
</dbReference>
<dbReference type="Pfam" id="PF22483">
    <property type="entry name" value="Mu-transpos_C_2"/>
    <property type="match status" value="1"/>
</dbReference>
<sequence>MKIDNKIIRAAIRQIDQDLSNRAIALHLSISPTTVAKIRKLYSGCIVDIDELLTVSDIEMRRLLGLEKAYNPHKINPVKPHPDWTYIDQEMTRPDMTLELLWQEFKKTHPDGIGYSQFCEQYRKYKKTVRPSKRQVYKAGDMVQVDFCGRTVPIYDEKMGKIMINAQIFVAILPASGYIYCTAVASQKIDDWQLCHIRMFEFFGGVPLKLVTDNLKSAVISNNKTGIRLNASYSELADHYNIIILPSRPRKPQDKSMAELVVRIVQMGILAKLRNRKFFDLDELNQVLKEELVILNTKTTRRYPESRYVSFTKTDEPFLNPLPAAPYEVCHWTYGLKVSEFYTITVGDSNYSVPYQFIGQRVDAKVAGNKVLIYLNRELIAEHPYIALGNSILTEHMPRNHQLQDEMQPDRLMAWAKSIGSQAAAVIQKLLNNKTGYANNLRKLNQLKRYLLEHKVPNIQIEQGFDYVQRLNICAVDRIISVFKNKVYQKNEHLLMPSMEELDVVFAPKQPHENIRGSSYYANKLNQIAI</sequence>
<dbReference type="KEGG" id="mcun:NCTC10297_01298"/>
<reference evidence="3 5" key="1">
    <citation type="submission" date="2018-12" db="EMBL/GenBank/DDBJ databases">
        <authorList>
            <consortium name="Pathogen Informatics"/>
        </authorList>
    </citation>
    <scope>NUCLEOTIDE SEQUENCE [LARGE SCALE GENOMIC DNA]</scope>
    <source>
        <strain evidence="3 5">NCTC10297</strain>
    </source>
</reference>
<organism evidence="3 5">
    <name type="scientific">Moraxella cuniculi</name>
    <dbReference type="NCBI Taxonomy" id="34061"/>
    <lineage>
        <taxon>Bacteria</taxon>
        <taxon>Pseudomonadati</taxon>
        <taxon>Pseudomonadota</taxon>
        <taxon>Gammaproteobacteria</taxon>
        <taxon>Moraxellales</taxon>
        <taxon>Moraxellaceae</taxon>
        <taxon>Moraxella</taxon>
    </lineage>
</organism>
<evidence type="ECO:0000259" key="2">
    <source>
        <dbReference type="PROSITE" id="PS50994"/>
    </source>
</evidence>
<dbReference type="NCBIfam" id="NF033546">
    <property type="entry name" value="transpos_IS21"/>
    <property type="match status" value="1"/>
</dbReference>
<dbReference type="InterPro" id="IPR036397">
    <property type="entry name" value="RNaseH_sf"/>
</dbReference>
<dbReference type="PANTHER" id="PTHR35004:SF8">
    <property type="entry name" value="TRANSPOSASE RV3428C-RELATED"/>
    <property type="match status" value="1"/>
</dbReference>
<protein>
    <submittedName>
        <fullName evidence="3">Transposase and inactivated derivatives</fullName>
    </submittedName>
</protein>
<name>A0A3S4R049_9GAMM</name>
<dbReference type="PROSITE" id="PS50994">
    <property type="entry name" value="INTEGRASE"/>
    <property type="match status" value="1"/>
</dbReference>
<dbReference type="KEGG" id="mcun:NCTC10297_00436"/>
<accession>A0A3S4R049</accession>
<dbReference type="SUPFAM" id="SSF53098">
    <property type="entry name" value="Ribonuclease H-like"/>
    <property type="match status" value="1"/>
</dbReference>
<evidence type="ECO:0000313" key="4">
    <source>
        <dbReference type="EMBL" id="VEG13335.1"/>
    </source>
</evidence>
<dbReference type="GO" id="GO:0003676">
    <property type="term" value="F:nucleic acid binding"/>
    <property type="evidence" value="ECO:0007669"/>
    <property type="project" value="InterPro"/>
</dbReference>